<proteinExistence type="predicted"/>
<dbReference type="Gene3D" id="3.30.720.20">
    <property type="entry name" value="Protein of unknown function DUF1797"/>
    <property type="match status" value="1"/>
</dbReference>
<protein>
    <submittedName>
        <fullName evidence="1">YkuJ family protein</fullName>
    </submittedName>
</protein>
<keyword evidence="2" id="KW-1185">Reference proteome</keyword>
<dbReference type="AlphaFoldDB" id="A0AAW5DZV4"/>
<dbReference type="InterPro" id="IPR038073">
    <property type="entry name" value="YkuJ-like_sf"/>
</dbReference>
<accession>A0AAW5DZV4</accession>
<evidence type="ECO:0000313" key="2">
    <source>
        <dbReference type="Proteomes" id="UP001431131"/>
    </source>
</evidence>
<dbReference type="Pfam" id="PF08796">
    <property type="entry name" value="DUF1797"/>
    <property type="match status" value="1"/>
</dbReference>
<dbReference type="RefSeq" id="WP_240252137.1">
    <property type="nucleotide sequence ID" value="NZ_JAKTTI010000001.1"/>
</dbReference>
<name>A0AAW5DZV4_9BACI</name>
<dbReference type="EMBL" id="JAKTTI010000001">
    <property type="protein sequence ID" value="MCH1623959.1"/>
    <property type="molecule type" value="Genomic_DNA"/>
</dbReference>
<dbReference type="InterPro" id="IPR014904">
    <property type="entry name" value="YkuJ-like"/>
</dbReference>
<sequence>MTQSQLQGIITRLLSLQENANGGEPPQRFFEVNGERKCSVKYFNKNETFELEVYQQGEKPKTYQFDNIDMIAIEIFDLIN</sequence>
<organism evidence="1 2">
    <name type="scientific">Fredinandcohnia quinoae</name>
    <dbReference type="NCBI Taxonomy" id="2918902"/>
    <lineage>
        <taxon>Bacteria</taxon>
        <taxon>Bacillati</taxon>
        <taxon>Bacillota</taxon>
        <taxon>Bacilli</taxon>
        <taxon>Bacillales</taxon>
        <taxon>Bacillaceae</taxon>
        <taxon>Fredinandcohnia</taxon>
    </lineage>
</organism>
<evidence type="ECO:0000313" key="1">
    <source>
        <dbReference type="EMBL" id="MCH1623959.1"/>
    </source>
</evidence>
<gene>
    <name evidence="1" type="ORF">MJG50_01355</name>
</gene>
<dbReference type="Proteomes" id="UP001431131">
    <property type="component" value="Unassembled WGS sequence"/>
</dbReference>
<dbReference type="SUPFAM" id="SSF143567">
    <property type="entry name" value="YkuJ-like"/>
    <property type="match status" value="1"/>
</dbReference>
<dbReference type="PIRSF" id="PIRSF037356">
    <property type="entry name" value="DUF1797"/>
    <property type="match status" value="1"/>
</dbReference>
<comment type="caution">
    <text evidence="1">The sequence shown here is derived from an EMBL/GenBank/DDBJ whole genome shotgun (WGS) entry which is preliminary data.</text>
</comment>
<reference evidence="1" key="1">
    <citation type="submission" date="2022-02" db="EMBL/GenBank/DDBJ databases">
        <title>Fredinandcohnia quinoae sp. nov. isolated from Chenopodium quinoa seeds.</title>
        <authorList>
            <person name="Saati-Santamaria Z."/>
            <person name="Flores-Felix J.D."/>
            <person name="Igual J.M."/>
            <person name="Velazquez E."/>
            <person name="Garcia-Fraile P."/>
            <person name="Martinez-Molina E."/>
        </authorList>
    </citation>
    <scope>NUCLEOTIDE SEQUENCE</scope>
    <source>
        <strain evidence="1">SECRCQ15</strain>
    </source>
</reference>